<proteinExistence type="predicted"/>
<dbReference type="GO" id="GO:0016740">
    <property type="term" value="F:transferase activity"/>
    <property type="evidence" value="ECO:0007669"/>
    <property type="project" value="UniProtKB-KW"/>
</dbReference>
<dbReference type="InterPro" id="IPR011004">
    <property type="entry name" value="Trimer_LpxA-like_sf"/>
</dbReference>
<name>K1SUR8_9ZZZZ</name>
<accession>K1SUR8</accession>
<dbReference type="InterPro" id="IPR001451">
    <property type="entry name" value="Hexapep"/>
</dbReference>
<organism evidence="1">
    <name type="scientific">human gut metagenome</name>
    <dbReference type="NCBI Taxonomy" id="408170"/>
    <lineage>
        <taxon>unclassified sequences</taxon>
        <taxon>metagenomes</taxon>
        <taxon>organismal metagenomes</taxon>
    </lineage>
</organism>
<dbReference type="EMBL" id="AJWZ01009552">
    <property type="protein sequence ID" value="EKC50991.1"/>
    <property type="molecule type" value="Genomic_DNA"/>
</dbReference>
<evidence type="ECO:0000313" key="1">
    <source>
        <dbReference type="EMBL" id="EKC50991.1"/>
    </source>
</evidence>
<dbReference type="AlphaFoldDB" id="K1SUR8"/>
<reference evidence="1" key="1">
    <citation type="journal article" date="2013" name="Environ. Microbiol.">
        <title>Microbiota from the distal guts of lean and obese adolescents exhibit partial functional redundancy besides clear differences in community structure.</title>
        <authorList>
            <person name="Ferrer M."/>
            <person name="Ruiz A."/>
            <person name="Lanza F."/>
            <person name="Haange S.B."/>
            <person name="Oberbach A."/>
            <person name="Till H."/>
            <person name="Bargiela R."/>
            <person name="Campoy C."/>
            <person name="Segura M.T."/>
            <person name="Richter M."/>
            <person name="von Bergen M."/>
            <person name="Seifert J."/>
            <person name="Suarez A."/>
        </authorList>
    </citation>
    <scope>NUCLEOTIDE SEQUENCE</scope>
</reference>
<comment type="caution">
    <text evidence="1">The sequence shown here is derived from an EMBL/GenBank/DDBJ whole genome shotgun (WGS) entry which is preliminary data.</text>
</comment>
<sequence length="138" mass="15144">MYFTGKASFARGSKLICGSRATMYFGNNFSSNTNCIINAGNKVVFGDNCLLSWNISILDGDGHELLDLSHSNNRKHESSIIIGNHVWICMNSMILKGTSVMDDSIIGAGAITSKKFDEPNLMIAGINKVIKKQINWIK</sequence>
<dbReference type="SUPFAM" id="SSF51161">
    <property type="entry name" value="Trimeric LpxA-like enzymes"/>
    <property type="match status" value="1"/>
</dbReference>
<dbReference type="Gene3D" id="2.160.10.10">
    <property type="entry name" value="Hexapeptide repeat proteins"/>
    <property type="match status" value="1"/>
</dbReference>
<dbReference type="PANTHER" id="PTHR23416">
    <property type="entry name" value="SIALIC ACID SYNTHASE-RELATED"/>
    <property type="match status" value="1"/>
</dbReference>
<protein>
    <submittedName>
        <fullName evidence="1">Transferase hexapeptide repeat-containing protein</fullName>
    </submittedName>
</protein>
<dbReference type="InterPro" id="IPR051159">
    <property type="entry name" value="Hexapeptide_acetyltransf"/>
</dbReference>
<dbReference type="Pfam" id="PF00132">
    <property type="entry name" value="Hexapep"/>
    <property type="match status" value="1"/>
</dbReference>
<keyword evidence="1" id="KW-0808">Transferase</keyword>
<gene>
    <name evidence="1" type="ORF">OBE_13832</name>
</gene>
<dbReference type="CDD" id="cd04647">
    <property type="entry name" value="LbH_MAT_like"/>
    <property type="match status" value="1"/>
</dbReference>